<evidence type="ECO:0000313" key="4">
    <source>
        <dbReference type="Proteomes" id="UP000198994"/>
    </source>
</evidence>
<dbReference type="CDD" id="cd07012">
    <property type="entry name" value="PBP2_Bug_TTT"/>
    <property type="match status" value="1"/>
</dbReference>
<feature type="signal peptide" evidence="2">
    <location>
        <begin position="1"/>
        <end position="24"/>
    </location>
</feature>
<dbReference type="SUPFAM" id="SSF53850">
    <property type="entry name" value="Periplasmic binding protein-like II"/>
    <property type="match status" value="1"/>
</dbReference>
<evidence type="ECO:0000256" key="2">
    <source>
        <dbReference type="SAM" id="SignalP"/>
    </source>
</evidence>
<name>A0A1G7MMP9_9RHOB</name>
<dbReference type="InterPro" id="IPR005064">
    <property type="entry name" value="BUG"/>
</dbReference>
<dbReference type="PANTHER" id="PTHR42928:SF5">
    <property type="entry name" value="BLR1237 PROTEIN"/>
    <property type="match status" value="1"/>
</dbReference>
<proteinExistence type="inferred from homology"/>
<evidence type="ECO:0000313" key="3">
    <source>
        <dbReference type="EMBL" id="SDF62390.1"/>
    </source>
</evidence>
<dbReference type="OrthoDB" id="9780943at2"/>
<dbReference type="RefSeq" id="WP_089964144.1">
    <property type="nucleotide sequence ID" value="NZ_FNAV01000037.1"/>
</dbReference>
<reference evidence="4" key="1">
    <citation type="submission" date="2016-10" db="EMBL/GenBank/DDBJ databases">
        <authorList>
            <person name="Varghese N."/>
            <person name="Submissions S."/>
        </authorList>
    </citation>
    <scope>NUCLEOTIDE SEQUENCE [LARGE SCALE GENOMIC DNA]</scope>
    <source>
        <strain evidence="4">DSM 10146</strain>
    </source>
</reference>
<evidence type="ECO:0000256" key="1">
    <source>
        <dbReference type="ARBA" id="ARBA00006987"/>
    </source>
</evidence>
<dbReference type="AlphaFoldDB" id="A0A1G7MMP9"/>
<accession>A0A1G7MMP9</accession>
<sequence length="316" mass="32601">MRYTRRSSLALLAGLAITPLAAVAQQDYPTRPITLVVPYGAGGTTDISARQMATMAEKILGQPIVVENQPGASGTNAMRSVASAEPDGYTLIATTSSPSFVTPALRDVGYDTLADFIPILNYSGPFHGVVVPADSPYDTLDALIEGAKSGAVTYGTAGAMGGAHLAFASVAKETGAMLQHVPFDGASKATAAVLGGHVDAALVPAYRDLVQDGQLRLLGVLDGTNDPEFPDAPTLKEAGLAAEFPSIVGIMAPAGTDPAIIAKLESAFTEVASSDGFKTFMTDLSQPVRIMSGEDLAATIEENLAAYREIAKDLGN</sequence>
<keyword evidence="2" id="KW-0732">Signal</keyword>
<dbReference type="STRING" id="282683.SAMN04488105_13718"/>
<comment type="similarity">
    <text evidence="1">Belongs to the UPF0065 (bug) family.</text>
</comment>
<dbReference type="Gene3D" id="3.40.190.10">
    <property type="entry name" value="Periplasmic binding protein-like II"/>
    <property type="match status" value="1"/>
</dbReference>
<protein>
    <submittedName>
        <fullName evidence="3">Tripartite-type tricarboxylate transporter, receptor component TctC</fullName>
    </submittedName>
</protein>
<gene>
    <name evidence="3" type="ORF">SAMN04488105_13718</name>
</gene>
<dbReference type="EMBL" id="FNAV01000037">
    <property type="protein sequence ID" value="SDF62390.1"/>
    <property type="molecule type" value="Genomic_DNA"/>
</dbReference>
<organism evidence="3 4">
    <name type="scientific">Salipiger thiooxidans</name>
    <dbReference type="NCBI Taxonomy" id="282683"/>
    <lineage>
        <taxon>Bacteria</taxon>
        <taxon>Pseudomonadati</taxon>
        <taxon>Pseudomonadota</taxon>
        <taxon>Alphaproteobacteria</taxon>
        <taxon>Rhodobacterales</taxon>
        <taxon>Roseobacteraceae</taxon>
        <taxon>Salipiger</taxon>
    </lineage>
</organism>
<keyword evidence="3" id="KW-0675">Receptor</keyword>
<dbReference type="PANTHER" id="PTHR42928">
    <property type="entry name" value="TRICARBOXYLATE-BINDING PROTEIN"/>
    <property type="match status" value="1"/>
</dbReference>
<dbReference type="PIRSF" id="PIRSF017082">
    <property type="entry name" value="YflP"/>
    <property type="match status" value="1"/>
</dbReference>
<feature type="chain" id="PRO_5011460864" evidence="2">
    <location>
        <begin position="25"/>
        <end position="316"/>
    </location>
</feature>
<keyword evidence="4" id="KW-1185">Reference proteome</keyword>
<dbReference type="Pfam" id="PF03401">
    <property type="entry name" value="TctC"/>
    <property type="match status" value="1"/>
</dbReference>
<dbReference type="Gene3D" id="3.40.190.150">
    <property type="entry name" value="Bordetella uptake gene, domain 1"/>
    <property type="match status" value="1"/>
</dbReference>
<dbReference type="Proteomes" id="UP000198994">
    <property type="component" value="Unassembled WGS sequence"/>
</dbReference>
<dbReference type="InterPro" id="IPR042100">
    <property type="entry name" value="Bug_dom1"/>
</dbReference>